<reference evidence="4" key="2">
    <citation type="submission" date="2020-04" db="EMBL/GenBank/DDBJ databases">
        <authorList>
            <consortium name="NCBI Genome Project"/>
        </authorList>
    </citation>
    <scope>NUCLEOTIDE SEQUENCE</scope>
    <source>
        <strain evidence="4">CBS 781.70</strain>
    </source>
</reference>
<evidence type="ECO:0000313" key="3">
    <source>
        <dbReference type="Proteomes" id="UP000504638"/>
    </source>
</evidence>
<dbReference type="RefSeq" id="XP_033538484.1">
    <property type="nucleotide sequence ID" value="XM_033674517.1"/>
</dbReference>
<proteinExistence type="predicted"/>
<dbReference type="EMBL" id="ML975149">
    <property type="protein sequence ID" value="KAF1816853.1"/>
    <property type="molecule type" value="Genomic_DNA"/>
</dbReference>
<evidence type="ECO:0000313" key="4">
    <source>
        <dbReference type="RefSeq" id="XP_033538484.1"/>
    </source>
</evidence>
<reference evidence="4" key="3">
    <citation type="submission" date="2025-04" db="UniProtKB">
        <authorList>
            <consortium name="RefSeq"/>
        </authorList>
    </citation>
    <scope>IDENTIFICATION</scope>
    <source>
        <strain evidence="4">CBS 781.70</strain>
    </source>
</reference>
<feature type="compositionally biased region" description="Polar residues" evidence="1">
    <location>
        <begin position="51"/>
        <end position="60"/>
    </location>
</feature>
<protein>
    <submittedName>
        <fullName evidence="2 4">Uncharacterized protein</fullName>
    </submittedName>
</protein>
<dbReference type="Proteomes" id="UP000504638">
    <property type="component" value="Unplaced"/>
</dbReference>
<evidence type="ECO:0000256" key="1">
    <source>
        <dbReference type="SAM" id="MobiDB-lite"/>
    </source>
</evidence>
<accession>A0A6G1GFM4</accession>
<feature type="region of interest" description="Disordered" evidence="1">
    <location>
        <begin position="18"/>
        <end position="69"/>
    </location>
</feature>
<evidence type="ECO:0000313" key="2">
    <source>
        <dbReference type="EMBL" id="KAF1816853.1"/>
    </source>
</evidence>
<sequence>MHIEEGKTCRDSIVLRSLSPKPNTLGSPDSLMGTCEPPPTHLVGPHYHHPASSSAMSLSQAPGHPSPLHEDGALLVNGFRILSKGGNVEEVKRSKRFGGPVWFGGNSVASHQFLACGFRRWGSRGPVSTSRLGILIRMRR</sequence>
<organism evidence="2">
    <name type="scientific">Eremomyces bilateralis CBS 781.70</name>
    <dbReference type="NCBI Taxonomy" id="1392243"/>
    <lineage>
        <taxon>Eukaryota</taxon>
        <taxon>Fungi</taxon>
        <taxon>Dikarya</taxon>
        <taxon>Ascomycota</taxon>
        <taxon>Pezizomycotina</taxon>
        <taxon>Dothideomycetes</taxon>
        <taxon>Dothideomycetes incertae sedis</taxon>
        <taxon>Eremomycetales</taxon>
        <taxon>Eremomycetaceae</taxon>
        <taxon>Eremomyces</taxon>
    </lineage>
</organism>
<name>A0A6G1GFM4_9PEZI</name>
<gene>
    <name evidence="2 4" type="ORF">P152DRAFT_2256</name>
</gene>
<dbReference type="AlphaFoldDB" id="A0A6G1GFM4"/>
<reference evidence="2 4" key="1">
    <citation type="submission" date="2020-01" db="EMBL/GenBank/DDBJ databases">
        <authorList>
            <consortium name="DOE Joint Genome Institute"/>
            <person name="Haridas S."/>
            <person name="Albert R."/>
            <person name="Binder M."/>
            <person name="Bloem J."/>
            <person name="Labutti K."/>
            <person name="Salamov A."/>
            <person name="Andreopoulos B."/>
            <person name="Baker S.E."/>
            <person name="Barry K."/>
            <person name="Bills G."/>
            <person name="Bluhm B.H."/>
            <person name="Cannon C."/>
            <person name="Castanera R."/>
            <person name="Culley D.E."/>
            <person name="Daum C."/>
            <person name="Ezra D."/>
            <person name="Gonzalez J.B."/>
            <person name="Henrissat B."/>
            <person name="Kuo A."/>
            <person name="Liang C."/>
            <person name="Lipzen A."/>
            <person name="Lutzoni F."/>
            <person name="Magnuson J."/>
            <person name="Mondo S."/>
            <person name="Nolan M."/>
            <person name="Ohm R."/>
            <person name="Pangilinan J."/>
            <person name="Park H.-J."/>
            <person name="Ramirez L."/>
            <person name="Alfaro M."/>
            <person name="Sun H."/>
            <person name="Tritt A."/>
            <person name="Yoshinaga Y."/>
            <person name="Zwiers L.-H."/>
            <person name="Turgeon B.G."/>
            <person name="Goodwin S.B."/>
            <person name="Spatafora J.W."/>
            <person name="Crous P.W."/>
            <person name="Grigoriev I.V."/>
        </authorList>
    </citation>
    <scope>NUCLEOTIDE SEQUENCE</scope>
    <source>
        <strain evidence="2 4">CBS 781.70</strain>
    </source>
</reference>
<keyword evidence="3" id="KW-1185">Reference proteome</keyword>
<dbReference type="GeneID" id="54415087"/>